<organism evidence="2">
    <name type="scientific">Dunaliella tertiolecta</name>
    <name type="common">Green alga</name>
    <dbReference type="NCBI Taxonomy" id="3047"/>
    <lineage>
        <taxon>Eukaryota</taxon>
        <taxon>Viridiplantae</taxon>
        <taxon>Chlorophyta</taxon>
        <taxon>core chlorophytes</taxon>
        <taxon>Chlorophyceae</taxon>
        <taxon>CS clade</taxon>
        <taxon>Chlamydomonadales</taxon>
        <taxon>Dunaliellaceae</taxon>
        <taxon>Dunaliella</taxon>
    </lineage>
</organism>
<gene>
    <name evidence="2" type="ORF">DTER00134_LOCUS10717</name>
</gene>
<feature type="compositionally biased region" description="Low complexity" evidence="1">
    <location>
        <begin position="210"/>
        <end position="219"/>
    </location>
</feature>
<feature type="compositionally biased region" description="Low complexity" evidence="1">
    <location>
        <begin position="485"/>
        <end position="505"/>
    </location>
</feature>
<feature type="region of interest" description="Disordered" evidence="1">
    <location>
        <begin position="576"/>
        <end position="595"/>
    </location>
</feature>
<feature type="region of interest" description="Disordered" evidence="1">
    <location>
        <begin position="747"/>
        <end position="769"/>
    </location>
</feature>
<feature type="compositionally biased region" description="Basic and acidic residues" evidence="1">
    <location>
        <begin position="578"/>
        <end position="587"/>
    </location>
</feature>
<proteinExistence type="predicted"/>
<feature type="compositionally biased region" description="Low complexity" evidence="1">
    <location>
        <begin position="1"/>
        <end position="14"/>
    </location>
</feature>
<name>A0A7S3QX88_DUNTE</name>
<feature type="compositionally biased region" description="Pro residues" evidence="1">
    <location>
        <begin position="247"/>
        <end position="257"/>
    </location>
</feature>
<protein>
    <submittedName>
        <fullName evidence="2">Uncharacterized protein</fullName>
    </submittedName>
</protein>
<feature type="compositionally biased region" description="Basic and acidic residues" evidence="1">
    <location>
        <begin position="881"/>
        <end position="890"/>
    </location>
</feature>
<feature type="region of interest" description="Disordered" evidence="1">
    <location>
        <begin position="1"/>
        <end position="275"/>
    </location>
</feature>
<evidence type="ECO:0000313" key="2">
    <source>
        <dbReference type="EMBL" id="CAE0495644.1"/>
    </source>
</evidence>
<feature type="compositionally biased region" description="Basic and acidic residues" evidence="1">
    <location>
        <begin position="707"/>
        <end position="727"/>
    </location>
</feature>
<feature type="region of interest" description="Disordered" evidence="1">
    <location>
        <begin position="482"/>
        <end position="535"/>
    </location>
</feature>
<feature type="compositionally biased region" description="Low complexity" evidence="1">
    <location>
        <begin position="641"/>
        <end position="652"/>
    </location>
</feature>
<feature type="compositionally biased region" description="Polar residues" evidence="1">
    <location>
        <begin position="145"/>
        <end position="158"/>
    </location>
</feature>
<reference evidence="2" key="1">
    <citation type="submission" date="2021-01" db="EMBL/GenBank/DDBJ databases">
        <authorList>
            <person name="Corre E."/>
            <person name="Pelletier E."/>
            <person name="Niang G."/>
            <person name="Scheremetjew M."/>
            <person name="Finn R."/>
            <person name="Kale V."/>
            <person name="Holt S."/>
            <person name="Cochrane G."/>
            <person name="Meng A."/>
            <person name="Brown T."/>
            <person name="Cohen L."/>
        </authorList>
    </citation>
    <scope>NUCLEOTIDE SEQUENCE</scope>
    <source>
        <strain evidence="2">CCMP1320</strain>
    </source>
</reference>
<feature type="compositionally biased region" description="Low complexity" evidence="1">
    <location>
        <begin position="171"/>
        <end position="180"/>
    </location>
</feature>
<accession>A0A7S3QX88</accession>
<feature type="compositionally biased region" description="Polar residues" evidence="1">
    <location>
        <begin position="124"/>
        <end position="137"/>
    </location>
</feature>
<feature type="region of interest" description="Disordered" evidence="1">
    <location>
        <begin position="422"/>
        <end position="454"/>
    </location>
</feature>
<feature type="region of interest" description="Disordered" evidence="1">
    <location>
        <begin position="866"/>
        <end position="895"/>
    </location>
</feature>
<feature type="compositionally biased region" description="Low complexity" evidence="1">
    <location>
        <begin position="235"/>
        <end position="246"/>
    </location>
</feature>
<sequence length="977" mass="102933">MVLLSTSSSRSSGRSSKEEREAFQKGGVLPEQALSVLQQLQQHPDKPPPLPPLPPNPPHPPSQQSQTSKEWGRERPSTQVLESISSMRTDATPNLQGMLQGTPPRSSSGTHTPTQGLMFRRLRSSASSLDHPQQQLSDAGPFPSRTCSNVSCPSNLVSASHLVVKTTPTHSSPQILLEPPSSEPPPSSQARPCSPQTLLEPPSSEPPPSSQARPRSPQTLLDPPSSKPPPSSQAHHPCSTSHLPPHSLLPPSAPPLSAPIVPASTAATSPPKNLPLAALRGTAADAQGPGSKESVGRARRLPKILVPPAALGLSMHPSLCGSMPEWQPDLEAEGQEGGDGWVPDTAACTRHHPLWEPPSHAEILHCVKHNLKPPDASRSAGQLLLALRQSPPSPNSCHRALNTWSMGVHRSSAASELTHLGSMLTGDAPPSPVRVRSSDSLVAPPFPEDGDSASQCLEQGCQEATNLNPSVRGGLNRAVRAQALQQEQQQQQQQQQEPQQEPQQQAGSCDTALPSSPAVDGKATRSSPQGSSRMGLDIRRSLAGSKQPQNSFHRLRQSAWSLGLAVLYPKMNGRSMHRQREEAKDDPLLSTLGPQQVGCEPSSFCDDTEGYAAGSGVAEEHAALAALVGVRGGMGGGSGDGSASSSLSSPGEGHTGNLHLSTSGVGPPQKQAPGCIDSQHGDEQSRSQLQQRSQRDNAPGRTRSGRVKAESEQHKSQQGRGDVHGCGRGEDEVEVLYPLCLADSSSEVGRIGGDSSEGGADSSSVMGESIAGSGSQLWRAPGRSWLDGFSGCLGKALSPQAVPPSPTSPLHALSKAAAVPSSTNVTNPLAAAAFFPVQPKASVTDTAYDGGMVSRGNMEQHHTLLGAQPAPDKSSHHHSRHGSDTKRTDCSGRGMQLPGECDNEEYQQHLLRYLDRAARCSSSLNAPASEPSSQGSVLSFYHQTSLGQKKGDRAKEGLLSWLGQSLRRSRRIKPACA</sequence>
<feature type="region of interest" description="Disordered" evidence="1">
    <location>
        <begin position="636"/>
        <end position="727"/>
    </location>
</feature>
<feature type="compositionally biased region" description="Pro residues" evidence="1">
    <location>
        <begin position="47"/>
        <end position="61"/>
    </location>
</feature>
<dbReference type="AlphaFoldDB" id="A0A7S3QX88"/>
<dbReference type="EMBL" id="HBIP01018170">
    <property type="protein sequence ID" value="CAE0495644.1"/>
    <property type="molecule type" value="Transcribed_RNA"/>
</dbReference>
<feature type="compositionally biased region" description="Polar residues" evidence="1">
    <location>
        <begin position="77"/>
        <end position="115"/>
    </location>
</feature>
<evidence type="ECO:0000256" key="1">
    <source>
        <dbReference type="SAM" id="MobiDB-lite"/>
    </source>
</evidence>